<reference evidence="1" key="2">
    <citation type="journal article" date="2015" name="Fish Shellfish Immunol.">
        <title>Early steps in the European eel (Anguilla anguilla)-Vibrio vulnificus interaction in the gills: Role of the RtxA13 toxin.</title>
        <authorList>
            <person name="Callol A."/>
            <person name="Pajuelo D."/>
            <person name="Ebbesson L."/>
            <person name="Teles M."/>
            <person name="MacKenzie S."/>
            <person name="Amaro C."/>
        </authorList>
    </citation>
    <scope>NUCLEOTIDE SEQUENCE</scope>
</reference>
<reference evidence="1" key="1">
    <citation type="submission" date="2014-11" db="EMBL/GenBank/DDBJ databases">
        <authorList>
            <person name="Amaro Gonzalez C."/>
        </authorList>
    </citation>
    <scope>NUCLEOTIDE SEQUENCE</scope>
</reference>
<organism evidence="1">
    <name type="scientific">Anguilla anguilla</name>
    <name type="common">European freshwater eel</name>
    <name type="synonym">Muraena anguilla</name>
    <dbReference type="NCBI Taxonomy" id="7936"/>
    <lineage>
        <taxon>Eukaryota</taxon>
        <taxon>Metazoa</taxon>
        <taxon>Chordata</taxon>
        <taxon>Craniata</taxon>
        <taxon>Vertebrata</taxon>
        <taxon>Euteleostomi</taxon>
        <taxon>Actinopterygii</taxon>
        <taxon>Neopterygii</taxon>
        <taxon>Teleostei</taxon>
        <taxon>Anguilliformes</taxon>
        <taxon>Anguillidae</taxon>
        <taxon>Anguilla</taxon>
    </lineage>
</organism>
<dbReference type="AlphaFoldDB" id="A0A0E9WE88"/>
<protein>
    <submittedName>
        <fullName evidence="1">Uncharacterized protein</fullName>
    </submittedName>
</protein>
<name>A0A0E9WE88_ANGAN</name>
<evidence type="ECO:0000313" key="1">
    <source>
        <dbReference type="EMBL" id="JAH88672.1"/>
    </source>
</evidence>
<dbReference type="EMBL" id="GBXM01019905">
    <property type="protein sequence ID" value="JAH88672.1"/>
    <property type="molecule type" value="Transcribed_RNA"/>
</dbReference>
<accession>A0A0E9WE88</accession>
<proteinExistence type="predicted"/>
<sequence length="24" mass="2955">MNKALKTFKKKKENKNRVNYVLKM</sequence>